<evidence type="ECO:0000313" key="3">
    <source>
        <dbReference type="Proteomes" id="UP000321901"/>
    </source>
</evidence>
<keyword evidence="3" id="KW-1185">Reference proteome</keyword>
<dbReference type="SMART" id="SM00530">
    <property type="entry name" value="HTH_XRE"/>
    <property type="match status" value="1"/>
</dbReference>
<evidence type="ECO:0000259" key="1">
    <source>
        <dbReference type="PROSITE" id="PS50943"/>
    </source>
</evidence>
<accession>A0A511Z815</accession>
<sequence length="82" mass="9478">MKKTNIVNIELIRNTRIKRGISTEEMSNLLGYEAPNAYFRKEKGDRKFSVEDIAKVSDLLDIPIQELFFTNKVTEKVNMQVG</sequence>
<feature type="domain" description="HTH cro/C1-type" evidence="1">
    <location>
        <begin position="12"/>
        <end position="67"/>
    </location>
</feature>
<reference evidence="2 3" key="1">
    <citation type="submission" date="2019-07" db="EMBL/GenBank/DDBJ databases">
        <title>Whole genome shotgun sequence of Sporosarcina luteola NBRC 105378.</title>
        <authorList>
            <person name="Hosoyama A."/>
            <person name="Uohara A."/>
            <person name="Ohji S."/>
            <person name="Ichikawa N."/>
        </authorList>
    </citation>
    <scope>NUCLEOTIDE SEQUENCE [LARGE SCALE GENOMIC DNA]</scope>
    <source>
        <strain evidence="2 3">NBRC 105378</strain>
    </source>
</reference>
<name>A0A511Z815_9BACL</name>
<dbReference type="Pfam" id="PF01381">
    <property type="entry name" value="HTH_3"/>
    <property type="match status" value="1"/>
</dbReference>
<dbReference type="InterPro" id="IPR010982">
    <property type="entry name" value="Lambda_DNA-bd_dom_sf"/>
</dbReference>
<evidence type="ECO:0000313" key="2">
    <source>
        <dbReference type="EMBL" id="GEN83589.1"/>
    </source>
</evidence>
<proteinExistence type="predicted"/>
<dbReference type="GO" id="GO:0003677">
    <property type="term" value="F:DNA binding"/>
    <property type="evidence" value="ECO:0007669"/>
    <property type="project" value="InterPro"/>
</dbReference>
<dbReference type="RefSeq" id="WP_147057651.1">
    <property type="nucleotide sequence ID" value="NZ_BJYL01000024.1"/>
</dbReference>
<dbReference type="InterPro" id="IPR001387">
    <property type="entry name" value="Cro/C1-type_HTH"/>
</dbReference>
<dbReference type="Proteomes" id="UP000321901">
    <property type="component" value="Unassembled WGS sequence"/>
</dbReference>
<organism evidence="2 3">
    <name type="scientific">Sporosarcina luteola</name>
    <dbReference type="NCBI Taxonomy" id="582850"/>
    <lineage>
        <taxon>Bacteria</taxon>
        <taxon>Bacillati</taxon>
        <taxon>Bacillota</taxon>
        <taxon>Bacilli</taxon>
        <taxon>Bacillales</taxon>
        <taxon>Caryophanaceae</taxon>
        <taxon>Sporosarcina</taxon>
    </lineage>
</organism>
<comment type="caution">
    <text evidence="2">The sequence shown here is derived from an EMBL/GenBank/DDBJ whole genome shotgun (WGS) entry which is preliminary data.</text>
</comment>
<dbReference type="OrthoDB" id="1809600at2"/>
<gene>
    <name evidence="2" type="ORF">SLU01_19010</name>
</gene>
<dbReference type="PROSITE" id="PS50943">
    <property type="entry name" value="HTH_CROC1"/>
    <property type="match status" value="1"/>
</dbReference>
<dbReference type="EMBL" id="BJYL01000024">
    <property type="protein sequence ID" value="GEN83589.1"/>
    <property type="molecule type" value="Genomic_DNA"/>
</dbReference>
<dbReference type="SUPFAM" id="SSF47413">
    <property type="entry name" value="lambda repressor-like DNA-binding domains"/>
    <property type="match status" value="1"/>
</dbReference>
<protein>
    <recommendedName>
        <fullName evidence="1">HTH cro/C1-type domain-containing protein</fullName>
    </recommendedName>
</protein>
<dbReference type="Gene3D" id="1.10.260.40">
    <property type="entry name" value="lambda repressor-like DNA-binding domains"/>
    <property type="match status" value="1"/>
</dbReference>
<dbReference type="AlphaFoldDB" id="A0A511Z815"/>